<evidence type="ECO:0000313" key="1">
    <source>
        <dbReference type="EMBL" id="KAK1446145.1"/>
    </source>
</evidence>
<organism evidence="1 2">
    <name type="scientific">Colletotrichum melonis</name>
    <dbReference type="NCBI Taxonomy" id="1209925"/>
    <lineage>
        <taxon>Eukaryota</taxon>
        <taxon>Fungi</taxon>
        <taxon>Dikarya</taxon>
        <taxon>Ascomycota</taxon>
        <taxon>Pezizomycotina</taxon>
        <taxon>Sordariomycetes</taxon>
        <taxon>Hypocreomycetidae</taxon>
        <taxon>Glomerellales</taxon>
        <taxon>Glomerellaceae</taxon>
        <taxon>Colletotrichum</taxon>
        <taxon>Colletotrichum acutatum species complex</taxon>
    </lineage>
</organism>
<keyword evidence="2" id="KW-1185">Reference proteome</keyword>
<sequence length="40" mass="4869">MPDRFSLYFGRETPTRWQICMQPRYYLAVLEISLWESARG</sequence>
<dbReference type="EMBL" id="MLGG01000090">
    <property type="protein sequence ID" value="KAK1446145.1"/>
    <property type="molecule type" value="Genomic_DNA"/>
</dbReference>
<protein>
    <submittedName>
        <fullName evidence="1">Uncharacterized protein</fullName>
    </submittedName>
</protein>
<proteinExistence type="predicted"/>
<gene>
    <name evidence="1" type="ORF">CMEL01_10388</name>
</gene>
<dbReference type="Proteomes" id="UP001239795">
    <property type="component" value="Unassembled WGS sequence"/>
</dbReference>
<dbReference type="AlphaFoldDB" id="A0AAI9TWX7"/>
<accession>A0AAI9TWX7</accession>
<evidence type="ECO:0000313" key="2">
    <source>
        <dbReference type="Proteomes" id="UP001239795"/>
    </source>
</evidence>
<reference evidence="1 2" key="1">
    <citation type="submission" date="2016-10" db="EMBL/GenBank/DDBJ databases">
        <title>The genome sequence of Colletotrichum fioriniae PJ7.</title>
        <authorList>
            <person name="Baroncelli R."/>
        </authorList>
    </citation>
    <scope>NUCLEOTIDE SEQUENCE [LARGE SCALE GENOMIC DNA]</scope>
    <source>
        <strain evidence="1">Col 31</strain>
    </source>
</reference>
<comment type="caution">
    <text evidence="1">The sequence shown here is derived from an EMBL/GenBank/DDBJ whole genome shotgun (WGS) entry which is preliminary data.</text>
</comment>
<name>A0AAI9TWX7_9PEZI</name>